<sequence>MCAYSTLAPSEANNEKTSQKDDGVTLWHARLGNVSGSKIELLTAAVDGVPALSNGVDGVFCGCASGKMSANPFQHTPGSVLKTLSPFEVVHSDVMGPIRPPSRGGAKYMVSFIGDYTRYDCVYFIPSKSQVFDRFKEFNALVHAHYGRSTSVYAQTTAVMGVDDSKRSKLDPKAHRCIFLGYAVGSKAYRVWDLDEERLVTTRTVQRDERPPSPT</sequence>
<comment type="caution">
    <text evidence="1">The sequence shown here is derived from an EMBL/GenBank/DDBJ whole genome shotgun (WGS) entry which is preliminary data.</text>
</comment>
<proteinExistence type="predicted"/>
<accession>A0ACC0WI37</accession>
<name>A0ACC0WI37_9STRA</name>
<keyword evidence="2" id="KW-1185">Reference proteome</keyword>
<organism evidence="1 2">
    <name type="scientific">Peronosclerospora sorghi</name>
    <dbReference type="NCBI Taxonomy" id="230839"/>
    <lineage>
        <taxon>Eukaryota</taxon>
        <taxon>Sar</taxon>
        <taxon>Stramenopiles</taxon>
        <taxon>Oomycota</taxon>
        <taxon>Peronosporomycetes</taxon>
        <taxon>Peronosporales</taxon>
        <taxon>Peronosporaceae</taxon>
        <taxon>Peronosclerospora</taxon>
    </lineage>
</organism>
<dbReference type="EMBL" id="CM047591">
    <property type="protein sequence ID" value="KAI9918518.1"/>
    <property type="molecule type" value="Genomic_DNA"/>
</dbReference>
<gene>
    <name evidence="1" type="ORF">PsorP6_011386</name>
</gene>
<protein>
    <submittedName>
        <fullName evidence="1">Uncharacterized protein</fullName>
    </submittedName>
</protein>
<evidence type="ECO:0000313" key="2">
    <source>
        <dbReference type="Proteomes" id="UP001163321"/>
    </source>
</evidence>
<evidence type="ECO:0000313" key="1">
    <source>
        <dbReference type="EMBL" id="KAI9918518.1"/>
    </source>
</evidence>
<reference evidence="1 2" key="1">
    <citation type="journal article" date="2022" name="bioRxiv">
        <title>The genome of the oomycete Peronosclerospora sorghi, a cosmopolitan pathogen of maize and sorghum, is inflated with dispersed pseudogenes.</title>
        <authorList>
            <person name="Fletcher K."/>
            <person name="Martin F."/>
            <person name="Isakeit T."/>
            <person name="Cavanaugh K."/>
            <person name="Magill C."/>
            <person name="Michelmore R."/>
        </authorList>
    </citation>
    <scope>NUCLEOTIDE SEQUENCE [LARGE SCALE GENOMIC DNA]</scope>
    <source>
        <strain evidence="1">P6</strain>
    </source>
</reference>
<dbReference type="Proteomes" id="UP001163321">
    <property type="component" value="Chromosome 12"/>
</dbReference>